<evidence type="ECO:0008006" key="5">
    <source>
        <dbReference type="Google" id="ProtNLM"/>
    </source>
</evidence>
<evidence type="ECO:0000313" key="4">
    <source>
        <dbReference type="Proteomes" id="UP000015101"/>
    </source>
</evidence>
<dbReference type="GeneID" id="20200020"/>
<accession>T1ETX0</accession>
<reference evidence="2 4" key="2">
    <citation type="journal article" date="2013" name="Nature">
        <title>Insights into bilaterian evolution from three spiralian genomes.</title>
        <authorList>
            <person name="Simakov O."/>
            <person name="Marletaz F."/>
            <person name="Cho S.J."/>
            <person name="Edsinger-Gonzales E."/>
            <person name="Havlak P."/>
            <person name="Hellsten U."/>
            <person name="Kuo D.H."/>
            <person name="Larsson T."/>
            <person name="Lv J."/>
            <person name="Arendt D."/>
            <person name="Savage R."/>
            <person name="Osoegawa K."/>
            <person name="de Jong P."/>
            <person name="Grimwood J."/>
            <person name="Chapman J.A."/>
            <person name="Shapiro H."/>
            <person name="Aerts A."/>
            <person name="Otillar R.P."/>
            <person name="Terry A.Y."/>
            <person name="Boore J.L."/>
            <person name="Grigoriev I.V."/>
            <person name="Lindberg D.R."/>
            <person name="Seaver E.C."/>
            <person name="Weisblat D.A."/>
            <person name="Putnam N.H."/>
            <person name="Rokhsar D.S."/>
        </authorList>
    </citation>
    <scope>NUCLEOTIDE SEQUENCE</scope>
</reference>
<dbReference type="EnsemblMetazoa" id="HelroT163326">
    <property type="protein sequence ID" value="HelroP163326"/>
    <property type="gene ID" value="HelroG163326"/>
</dbReference>
<dbReference type="KEGG" id="hro:HELRODRAFT_163326"/>
<name>T1ETX0_HELRO</name>
<keyword evidence="4" id="KW-1185">Reference proteome</keyword>
<evidence type="ECO:0000313" key="2">
    <source>
        <dbReference type="EMBL" id="ESN96279.1"/>
    </source>
</evidence>
<dbReference type="InParanoid" id="T1ETX0"/>
<dbReference type="GO" id="GO:0005104">
    <property type="term" value="F:fibroblast growth factor receptor binding"/>
    <property type="evidence" value="ECO:0000318"/>
    <property type="project" value="GO_Central"/>
</dbReference>
<reference evidence="4" key="1">
    <citation type="submission" date="2012-12" db="EMBL/GenBank/DDBJ databases">
        <authorList>
            <person name="Hellsten U."/>
            <person name="Grimwood J."/>
            <person name="Chapman J.A."/>
            <person name="Shapiro H."/>
            <person name="Aerts A."/>
            <person name="Otillar R.P."/>
            <person name="Terry A.Y."/>
            <person name="Boore J.L."/>
            <person name="Simakov O."/>
            <person name="Marletaz F."/>
            <person name="Cho S.-J."/>
            <person name="Edsinger-Gonzales E."/>
            <person name="Havlak P."/>
            <person name="Kuo D.-H."/>
            <person name="Larsson T."/>
            <person name="Lv J."/>
            <person name="Arendt D."/>
            <person name="Savage R."/>
            <person name="Osoegawa K."/>
            <person name="de Jong P."/>
            <person name="Lindberg D.R."/>
            <person name="Seaver E.C."/>
            <person name="Weisblat D.A."/>
            <person name="Putnam N.H."/>
            <person name="Grigoriev I.V."/>
            <person name="Rokhsar D.S."/>
        </authorList>
    </citation>
    <scope>NUCLEOTIDE SEQUENCE</scope>
</reference>
<feature type="compositionally biased region" description="Polar residues" evidence="1">
    <location>
        <begin position="430"/>
        <end position="442"/>
    </location>
</feature>
<dbReference type="CTD" id="20200020"/>
<organism evidence="3 4">
    <name type="scientific">Helobdella robusta</name>
    <name type="common">Californian leech</name>
    <dbReference type="NCBI Taxonomy" id="6412"/>
    <lineage>
        <taxon>Eukaryota</taxon>
        <taxon>Metazoa</taxon>
        <taxon>Spiralia</taxon>
        <taxon>Lophotrochozoa</taxon>
        <taxon>Annelida</taxon>
        <taxon>Clitellata</taxon>
        <taxon>Hirudinea</taxon>
        <taxon>Rhynchobdellida</taxon>
        <taxon>Glossiphoniidae</taxon>
        <taxon>Helobdella</taxon>
    </lineage>
</organism>
<dbReference type="STRING" id="6412.T1ETX0"/>
<evidence type="ECO:0000313" key="3">
    <source>
        <dbReference type="EnsemblMetazoa" id="HelroP163326"/>
    </source>
</evidence>
<evidence type="ECO:0000256" key="1">
    <source>
        <dbReference type="SAM" id="MobiDB-lite"/>
    </source>
</evidence>
<reference evidence="3" key="3">
    <citation type="submission" date="2015-06" db="UniProtKB">
        <authorList>
            <consortium name="EnsemblMetazoa"/>
        </authorList>
    </citation>
    <scope>IDENTIFICATION</scope>
</reference>
<dbReference type="EMBL" id="AMQM01001373">
    <property type="status" value="NOT_ANNOTATED_CDS"/>
    <property type="molecule type" value="Genomic_DNA"/>
</dbReference>
<dbReference type="PANTHER" id="PTHR16267:SF11">
    <property type="entry name" value="STUMPS, ISOFORM E"/>
    <property type="match status" value="1"/>
</dbReference>
<protein>
    <recommendedName>
        <fullName evidence="5">DBB domain-containing protein</fullName>
    </recommendedName>
</protein>
<dbReference type="GO" id="GO:0005829">
    <property type="term" value="C:cytosol"/>
    <property type="evidence" value="ECO:0000318"/>
    <property type="project" value="GO_Central"/>
</dbReference>
<dbReference type="RefSeq" id="XP_009025473.1">
    <property type="nucleotide sequence ID" value="XM_009027225.1"/>
</dbReference>
<proteinExistence type="predicted"/>
<dbReference type="OrthoDB" id="6141795at2759"/>
<gene>
    <name evidence="3" type="primary">20200020</name>
    <name evidence="2" type="ORF">HELRODRAFT_163326</name>
</gene>
<dbReference type="InterPro" id="IPR052446">
    <property type="entry name" value="B-cell_PI3K-Signaling_Adptrs"/>
</dbReference>
<dbReference type="AlphaFoldDB" id="T1ETX0"/>
<dbReference type="PANTHER" id="PTHR16267">
    <property type="entry name" value="BANK1/PIK3AP1 FAMILY MEMBER"/>
    <property type="match status" value="1"/>
</dbReference>
<dbReference type="Proteomes" id="UP000015101">
    <property type="component" value="Unassembled WGS sequence"/>
</dbReference>
<sequence length="548" mass="62185">MASGEIANLRNILIIYNRDDGIDWKDYLKAEIGNYFTEKISIKYVQDRRVPPTLVERKPSGPDITKINLAPIKRPAIMLVLCTPKHLQYLKANPLISYKQALAANLTFHPENSIIYFCNTFQEELEETDAAGVRLRDRFEEFFKWYQFDCNGKTIELAKFMESVFFKITKEIASKIHPKAKLINTTAKCQEPATMAVVFEKALPENAIVQTYLDLHSIPTEILNPYTITFLTCEHIEGEANVLITVNGNEVNLDQQIISFVSPAQDINIVSQIYITLMNKVIEVALTNGTSRSMLDCELMKVFSIESDTTPVQAFEMLFGVFQATSDDTSDYQFPSLLHLAAHHGLKEFTGRLMDLPDNKLVLGLPNNKNKIPMDLAREQNHEELASYLENMEETHSNAYLKYNLPIFQGLNDVYMEIVKNFYVNGKLQDTNKNMPVSSTPGYLSMNKADASKGKSKNRTSSSNPSISKILNDCLEKGSKNENDLVHTINQCDESVIRSQGHFKCFQERHEMSKRVNSEVTKVINNIEVSVQKNLLAGYVITMDTSNR</sequence>
<dbReference type="EMBL" id="KB097495">
    <property type="protein sequence ID" value="ESN96279.1"/>
    <property type="molecule type" value="Genomic_DNA"/>
</dbReference>
<dbReference type="HOGENOM" id="CLU_497225_0_0_1"/>
<feature type="region of interest" description="Disordered" evidence="1">
    <location>
        <begin position="430"/>
        <end position="467"/>
    </location>
</feature>